<dbReference type="Proteomes" id="UP000237144">
    <property type="component" value="Unassembled WGS sequence"/>
</dbReference>
<feature type="compositionally biased region" description="Polar residues" evidence="2">
    <location>
        <begin position="748"/>
        <end position="757"/>
    </location>
</feature>
<organism evidence="3 4">
    <name type="scientific">Rhodotorula taiwanensis</name>
    <dbReference type="NCBI Taxonomy" id="741276"/>
    <lineage>
        <taxon>Eukaryota</taxon>
        <taxon>Fungi</taxon>
        <taxon>Dikarya</taxon>
        <taxon>Basidiomycota</taxon>
        <taxon>Pucciniomycotina</taxon>
        <taxon>Microbotryomycetes</taxon>
        <taxon>Sporidiobolales</taxon>
        <taxon>Sporidiobolaceae</taxon>
        <taxon>Rhodotorula</taxon>
    </lineage>
</organism>
<gene>
    <name evidence="3" type="ORF">BMF94_6937</name>
</gene>
<evidence type="ECO:0000256" key="1">
    <source>
        <dbReference type="SAM" id="Coils"/>
    </source>
</evidence>
<feature type="region of interest" description="Disordered" evidence="2">
    <location>
        <begin position="981"/>
        <end position="1029"/>
    </location>
</feature>
<feature type="region of interest" description="Disordered" evidence="2">
    <location>
        <begin position="608"/>
        <end position="659"/>
    </location>
</feature>
<dbReference type="OrthoDB" id="2537877at2759"/>
<evidence type="ECO:0000313" key="4">
    <source>
        <dbReference type="Proteomes" id="UP000237144"/>
    </source>
</evidence>
<feature type="compositionally biased region" description="Polar residues" evidence="2">
    <location>
        <begin position="279"/>
        <end position="289"/>
    </location>
</feature>
<keyword evidence="1" id="KW-0175">Coiled coil</keyword>
<feature type="compositionally biased region" description="Low complexity" evidence="2">
    <location>
        <begin position="233"/>
        <end position="249"/>
    </location>
</feature>
<feature type="region of interest" description="Disordered" evidence="2">
    <location>
        <begin position="1"/>
        <end position="158"/>
    </location>
</feature>
<feature type="region of interest" description="Disordered" evidence="2">
    <location>
        <begin position="689"/>
        <end position="811"/>
    </location>
</feature>
<feature type="coiled-coil region" evidence="1">
    <location>
        <begin position="459"/>
        <end position="486"/>
    </location>
</feature>
<feature type="compositionally biased region" description="Low complexity" evidence="2">
    <location>
        <begin position="883"/>
        <end position="897"/>
    </location>
</feature>
<keyword evidence="4" id="KW-1185">Reference proteome</keyword>
<protein>
    <submittedName>
        <fullName evidence="3">Uncharacterized protein</fullName>
    </submittedName>
</protein>
<feature type="compositionally biased region" description="Low complexity" evidence="2">
    <location>
        <begin position="194"/>
        <end position="204"/>
    </location>
</feature>
<feature type="compositionally biased region" description="Low complexity" evidence="2">
    <location>
        <begin position="68"/>
        <end position="82"/>
    </location>
</feature>
<sequence length="1070" mass="113335">MPARRQSVDTGTADQRSQPPRSFSGSQSASGDGDKGAPDSSARTSRAPPSAASRGSGRGRAKIRGKGRVATSSARRTSAAGSETPRENGAGSDMSSEGSDDVELGGVDPARGAARPPRPISPELGLPALLAAASEERPRSSSLSAISSRASSPDDAPAHLLIPMLPFFSRVENDSLSPLSDDTARGTSRRAEAEPAVEPEQSPSTPVQNNLPELNMHDSLSELESSDDDAPLAVRARQGGSASGSRSLSTNSTPAPPGTENSGSLSPAPKRRGRPPGSKSRQARQSAPARTQRGGHTSRPDSLAEQPQETATSELVQEEAPLPEPEDAVLEPAPKEEERDETPAGESAETQAAVILQALEVEMPQSEVMSREPSHEGSVDSSAIATTPKGKGKGKGKRGKKALPEPVERAKRRKLDGLDKETLEKLAARETARMKFLGELEAELLQVEQHSHPLLDFTYARLQAEKEKKLAQLRKYQEQREQELARSLEAARRASWRQWSDGKDRMRMALYLDNHRSLKSLLDEEKVFPFFRDHPLFVNNHDLPPTGYYRGPQRDPTFTPRALVHAGHYVEPPPVNTALVHNVWSLGADEIEADLALFYDIEDVAPPVPTAPPPPANNSHAYQRPYPPHHLEQPPNGATFSPSGPAPHPAFPRPAFQPYTTNIPPPLLATAAPYAMPASEVQPFAPHLQMQTRPPPAATQFIPAPHSAPSRPPPSFSQAAQGPASSVPGPQQRARPASPPRAVKLDSKQSATPSSAVASGPARSQFAPGINAIPKARTPRSPPRTQQPKPSLPSMSPRQHQPAGHPVGADAPVVGQYRVGAQTSNFAPSVSNRSGAPQPASTTVLSTQASRSLPSLAAPVWPAYNTEPSPFRPSVQAPPPPQQSFKPATAAPATNPPKSGVWAPAPPVMPAPPQNNGVLKSWLPPARPPSHSSAPLPPIRQTLFPTSFPTGGLPPVAKHLSPPPPPTPMSLVGTADRIAAPARSPQQARPAFPSMQKHDPLPLPSWLRPNGTQDARSAAIAPGSLPGPRLPHELRMAAEAIPTLKDGPRFPTGGAGFTGGAGAGAGVRRF</sequence>
<feature type="compositionally biased region" description="Low complexity" evidence="2">
    <location>
        <begin position="40"/>
        <end position="55"/>
    </location>
</feature>
<feature type="region of interest" description="Disordered" evidence="2">
    <location>
        <begin position="171"/>
        <end position="408"/>
    </location>
</feature>
<comment type="caution">
    <text evidence="3">The sequence shown here is derived from an EMBL/GenBank/DDBJ whole genome shotgun (WGS) entry which is preliminary data.</text>
</comment>
<feature type="region of interest" description="Disordered" evidence="2">
    <location>
        <begin position="1044"/>
        <end position="1070"/>
    </location>
</feature>
<evidence type="ECO:0000313" key="3">
    <source>
        <dbReference type="EMBL" id="POY70050.1"/>
    </source>
</evidence>
<accession>A0A2S5AZT8</accession>
<proteinExistence type="predicted"/>
<dbReference type="STRING" id="741276.A0A2S5AZT8"/>
<dbReference type="AlphaFoldDB" id="A0A2S5AZT8"/>
<reference evidence="3 4" key="1">
    <citation type="journal article" date="2018" name="Front. Microbiol.">
        <title>Prospects for Fungal Bioremediation of Acidic Radioactive Waste Sites: Characterization and Genome Sequence of Rhodotorula taiwanensis MD1149.</title>
        <authorList>
            <person name="Tkavc R."/>
            <person name="Matrosova V.Y."/>
            <person name="Grichenko O.E."/>
            <person name="Gostincar C."/>
            <person name="Volpe R.P."/>
            <person name="Klimenkova P."/>
            <person name="Gaidamakova E.K."/>
            <person name="Zhou C.E."/>
            <person name="Stewart B.J."/>
            <person name="Lyman M.G."/>
            <person name="Malfatti S.A."/>
            <person name="Rubinfeld B."/>
            <person name="Courtot M."/>
            <person name="Singh J."/>
            <person name="Dalgard C.L."/>
            <person name="Hamilton T."/>
            <person name="Frey K.G."/>
            <person name="Gunde-Cimerman N."/>
            <person name="Dugan L."/>
            <person name="Daly M.J."/>
        </authorList>
    </citation>
    <scope>NUCLEOTIDE SEQUENCE [LARGE SCALE GENOMIC DNA]</scope>
    <source>
        <strain evidence="3 4">MD1149</strain>
    </source>
</reference>
<feature type="region of interest" description="Disordered" evidence="2">
    <location>
        <begin position="825"/>
        <end position="848"/>
    </location>
</feature>
<feature type="compositionally biased region" description="Low complexity" evidence="2">
    <location>
        <begin position="981"/>
        <end position="993"/>
    </location>
</feature>
<feature type="compositionally biased region" description="Polar residues" evidence="2">
    <location>
        <begin position="305"/>
        <end position="315"/>
    </location>
</feature>
<feature type="compositionally biased region" description="Low complexity" evidence="2">
    <location>
        <begin position="140"/>
        <end position="155"/>
    </location>
</feature>
<feature type="compositionally biased region" description="Low complexity" evidence="2">
    <location>
        <begin position="733"/>
        <end position="742"/>
    </location>
</feature>
<name>A0A2S5AZT8_9BASI</name>
<dbReference type="EMBL" id="PJQD01000151">
    <property type="protein sequence ID" value="POY70050.1"/>
    <property type="molecule type" value="Genomic_DNA"/>
</dbReference>
<feature type="compositionally biased region" description="Polar residues" evidence="2">
    <location>
        <begin position="8"/>
        <end position="30"/>
    </location>
</feature>
<evidence type="ECO:0000256" key="2">
    <source>
        <dbReference type="SAM" id="MobiDB-lite"/>
    </source>
</evidence>
<feature type="region of interest" description="Disordered" evidence="2">
    <location>
        <begin position="867"/>
        <end position="910"/>
    </location>
</feature>
<feature type="compositionally biased region" description="Basic residues" evidence="2">
    <location>
        <begin position="57"/>
        <end position="67"/>
    </location>
</feature>
<feature type="compositionally biased region" description="Gly residues" evidence="2">
    <location>
        <begin position="1053"/>
        <end position="1070"/>
    </location>
</feature>
<feature type="compositionally biased region" description="Basic and acidic residues" evidence="2">
    <location>
        <begin position="369"/>
        <end position="378"/>
    </location>
</feature>
<feature type="compositionally biased region" description="Basic residues" evidence="2">
    <location>
        <begin position="390"/>
        <end position="401"/>
    </location>
</feature>
<feature type="compositionally biased region" description="Low complexity" evidence="2">
    <location>
        <begin position="109"/>
        <end position="133"/>
    </location>
</feature>